<dbReference type="GO" id="GO:0008408">
    <property type="term" value="F:3'-5' exonuclease activity"/>
    <property type="evidence" value="ECO:0007669"/>
    <property type="project" value="TreeGrafter"/>
</dbReference>
<sequence>MLKEAAMKQRTIWLFIAVICLLTMLWGFGMHSNFTVLIIWLVCWGIAAIVFFVLAGNTAADKRIGGASSPVKNVNLLPDNYCAIDVITHSPDSDELIELAAIRVRSGKPVGQMETLVAQSGPLPQDVAARTGLTDAALAGQPSVKQAIEQFLSFVGNDTFIAPNVGRMQTELFLAERASGVPMHRNILIDPLMLEQQMYPGDDTSSINALMNRAGLMEAPATRALTACKQTVACYRWLRQTIINSRKQA</sequence>
<dbReference type="InterPro" id="IPR036397">
    <property type="entry name" value="RNaseH_sf"/>
</dbReference>
<dbReference type="Gene3D" id="3.30.420.10">
    <property type="entry name" value="Ribonuclease H-like superfamily/Ribonuclease H"/>
    <property type="match status" value="1"/>
</dbReference>
<evidence type="ECO:0000256" key="1">
    <source>
        <dbReference type="SAM" id="Phobius"/>
    </source>
</evidence>
<dbReference type="GO" id="GO:0045004">
    <property type="term" value="P:DNA replication proofreading"/>
    <property type="evidence" value="ECO:0007669"/>
    <property type="project" value="TreeGrafter"/>
</dbReference>
<dbReference type="eggNOG" id="COG0847">
    <property type="taxonomic scope" value="Bacteria"/>
</dbReference>
<dbReference type="InterPro" id="IPR012337">
    <property type="entry name" value="RNaseH-like_sf"/>
</dbReference>
<dbReference type="GO" id="GO:0005829">
    <property type="term" value="C:cytosol"/>
    <property type="evidence" value="ECO:0007669"/>
    <property type="project" value="TreeGrafter"/>
</dbReference>
<feature type="transmembrane region" description="Helical" evidence="1">
    <location>
        <begin position="12"/>
        <end position="28"/>
    </location>
</feature>
<dbReference type="InterPro" id="IPR013520">
    <property type="entry name" value="Ribonucl_H"/>
</dbReference>
<dbReference type="SUPFAM" id="SSF53098">
    <property type="entry name" value="Ribonuclease H-like"/>
    <property type="match status" value="1"/>
</dbReference>
<keyword evidence="1" id="KW-1133">Transmembrane helix</keyword>
<dbReference type="PANTHER" id="PTHR30231:SF41">
    <property type="entry name" value="DNA POLYMERASE III SUBUNIT EPSILON"/>
    <property type="match status" value="1"/>
</dbReference>
<comment type="caution">
    <text evidence="3">The sequence shown here is derived from an EMBL/GenBank/DDBJ whole genome shotgun (WGS) entry which is preliminary data.</text>
</comment>
<dbReference type="GO" id="GO:0003676">
    <property type="term" value="F:nucleic acid binding"/>
    <property type="evidence" value="ECO:0007669"/>
    <property type="project" value="InterPro"/>
</dbReference>
<dbReference type="PANTHER" id="PTHR30231">
    <property type="entry name" value="DNA POLYMERASE III SUBUNIT EPSILON"/>
    <property type="match status" value="1"/>
</dbReference>
<keyword evidence="1" id="KW-0472">Membrane</keyword>
<accession>D1NVL2</accession>
<reference evidence="3 4" key="1">
    <citation type="submission" date="2009-11" db="EMBL/GenBank/DDBJ databases">
        <authorList>
            <person name="Weinstock G."/>
            <person name="Sodergren E."/>
            <person name="Clifton S."/>
            <person name="Fulton L."/>
            <person name="Fulton B."/>
            <person name="Courtney L."/>
            <person name="Fronick C."/>
            <person name="Harrison M."/>
            <person name="Strong C."/>
            <person name="Farmer C."/>
            <person name="Delahaunty K."/>
            <person name="Markovic C."/>
            <person name="Hall O."/>
            <person name="Minx P."/>
            <person name="Tomlinson C."/>
            <person name="Mitreva M."/>
            <person name="Nelson J."/>
            <person name="Hou S."/>
            <person name="Wollam A."/>
            <person name="Pepin K.H."/>
            <person name="Johnson M."/>
            <person name="Bhonagiri V."/>
            <person name="Nash W.E."/>
            <person name="Warren W."/>
            <person name="Chinwalla A."/>
            <person name="Mardis E.R."/>
            <person name="Wilson R.K."/>
        </authorList>
    </citation>
    <scope>NUCLEOTIDE SEQUENCE [LARGE SCALE GENOMIC DNA]</scope>
    <source>
        <strain evidence="3 4">DSM 20093</strain>
    </source>
</reference>
<dbReference type="SMART" id="SM00479">
    <property type="entry name" value="EXOIII"/>
    <property type="match status" value="1"/>
</dbReference>
<evidence type="ECO:0000313" key="3">
    <source>
        <dbReference type="EMBL" id="EFA22863.1"/>
    </source>
</evidence>
<feature type="domain" description="Exonuclease" evidence="2">
    <location>
        <begin position="80"/>
        <end position="244"/>
    </location>
</feature>
<feature type="transmembrane region" description="Helical" evidence="1">
    <location>
        <begin position="34"/>
        <end position="55"/>
    </location>
</feature>
<dbReference type="AlphaFoldDB" id="D1NVL2"/>
<protein>
    <submittedName>
        <fullName evidence="3">DNA polymerase III, epsilon subunit family protein</fullName>
    </submittedName>
</protein>
<name>D1NVL2_9BIFI</name>
<dbReference type="STRING" id="561180.BIFGAL_03901"/>
<keyword evidence="1" id="KW-0812">Transmembrane</keyword>
<evidence type="ECO:0000313" key="4">
    <source>
        <dbReference type="Proteomes" id="UP000003656"/>
    </source>
</evidence>
<proteinExistence type="predicted"/>
<evidence type="ECO:0000259" key="2">
    <source>
        <dbReference type="SMART" id="SM00479"/>
    </source>
</evidence>
<organism evidence="3 4">
    <name type="scientific">Bifidobacterium gallicum DSM 20093 = LMG 11596</name>
    <dbReference type="NCBI Taxonomy" id="561180"/>
    <lineage>
        <taxon>Bacteria</taxon>
        <taxon>Bacillati</taxon>
        <taxon>Actinomycetota</taxon>
        <taxon>Actinomycetes</taxon>
        <taxon>Bifidobacteriales</taxon>
        <taxon>Bifidobacteriaceae</taxon>
        <taxon>Bifidobacterium</taxon>
    </lineage>
</organism>
<dbReference type="Pfam" id="PF00929">
    <property type="entry name" value="RNase_T"/>
    <property type="match status" value="1"/>
</dbReference>
<dbReference type="EMBL" id="ABXB03000003">
    <property type="protein sequence ID" value="EFA22863.1"/>
    <property type="molecule type" value="Genomic_DNA"/>
</dbReference>
<dbReference type="Proteomes" id="UP000003656">
    <property type="component" value="Unassembled WGS sequence"/>
</dbReference>
<gene>
    <name evidence="3" type="ORF">BIFGAL_03901</name>
</gene>